<proteinExistence type="predicted"/>
<dbReference type="Proteomes" id="UP000009138">
    <property type="component" value="Unassembled WGS sequence"/>
</dbReference>
<reference evidence="1 2" key="1">
    <citation type="journal article" date="2009" name="PLoS Genet.">
        <title>Genomic analysis of the basal lineage fungus Rhizopus oryzae reveals a whole-genome duplication.</title>
        <authorList>
            <person name="Ma L.-J."/>
            <person name="Ibrahim A.S."/>
            <person name="Skory C."/>
            <person name="Grabherr M.G."/>
            <person name="Burger G."/>
            <person name="Butler M."/>
            <person name="Elias M."/>
            <person name="Idnurm A."/>
            <person name="Lang B.F."/>
            <person name="Sone T."/>
            <person name="Abe A."/>
            <person name="Calvo S.E."/>
            <person name="Corrochano L.M."/>
            <person name="Engels R."/>
            <person name="Fu J."/>
            <person name="Hansberg W."/>
            <person name="Kim J.-M."/>
            <person name="Kodira C.D."/>
            <person name="Koehrsen M.J."/>
            <person name="Liu B."/>
            <person name="Miranda-Saavedra D."/>
            <person name="O'Leary S."/>
            <person name="Ortiz-Castellanos L."/>
            <person name="Poulter R."/>
            <person name="Rodriguez-Romero J."/>
            <person name="Ruiz-Herrera J."/>
            <person name="Shen Y.-Q."/>
            <person name="Zeng Q."/>
            <person name="Galagan J."/>
            <person name="Birren B.W."/>
            <person name="Cuomo C.A."/>
            <person name="Wickes B.L."/>
        </authorList>
    </citation>
    <scope>NUCLEOTIDE SEQUENCE [LARGE SCALE GENOMIC DNA]</scope>
    <source>
        <strain evidence="2">RA 99-880 / ATCC MYA-4621 / FGSC 9543 / NRRL 43880</strain>
    </source>
</reference>
<accession>I1CI77</accession>
<gene>
    <name evidence="1" type="ORF">RO3G_12868</name>
</gene>
<dbReference type="InParanoid" id="I1CI77"/>
<dbReference type="GeneID" id="93619833"/>
<sequence length="33" mass="3760">MAEPKLFSKEEQNNANYIKGARTARAAIKQAYF</sequence>
<dbReference type="EMBL" id="CH476742">
    <property type="protein sequence ID" value="EIE88157.1"/>
    <property type="molecule type" value="Genomic_DNA"/>
</dbReference>
<protein>
    <submittedName>
        <fullName evidence="1">Uncharacterized protein</fullName>
    </submittedName>
</protein>
<evidence type="ECO:0000313" key="1">
    <source>
        <dbReference type="EMBL" id="EIE88157.1"/>
    </source>
</evidence>
<name>I1CI77_RHIO9</name>
<dbReference type="VEuPathDB" id="FungiDB:RO3G_12868"/>
<keyword evidence="2" id="KW-1185">Reference proteome</keyword>
<organism evidence="1 2">
    <name type="scientific">Rhizopus delemar (strain RA 99-880 / ATCC MYA-4621 / FGSC 9543 / NRRL 43880)</name>
    <name type="common">Mucormycosis agent</name>
    <name type="synonym">Rhizopus arrhizus var. delemar</name>
    <dbReference type="NCBI Taxonomy" id="246409"/>
    <lineage>
        <taxon>Eukaryota</taxon>
        <taxon>Fungi</taxon>
        <taxon>Fungi incertae sedis</taxon>
        <taxon>Mucoromycota</taxon>
        <taxon>Mucoromycotina</taxon>
        <taxon>Mucoromycetes</taxon>
        <taxon>Mucorales</taxon>
        <taxon>Mucorineae</taxon>
        <taxon>Rhizopodaceae</taxon>
        <taxon>Rhizopus</taxon>
    </lineage>
</organism>
<dbReference type="AlphaFoldDB" id="I1CI77"/>
<dbReference type="RefSeq" id="XP_067523553.1">
    <property type="nucleotide sequence ID" value="XM_067667452.1"/>
</dbReference>
<evidence type="ECO:0000313" key="2">
    <source>
        <dbReference type="Proteomes" id="UP000009138"/>
    </source>
</evidence>